<sequence>MTERDPDIAVLATRLGLRQLNYRTFERPTFPESVAAAPDDPVEAPPAAIMDAEPEPAMPVRPPQPVMPPPMVTAPMPMVAMAPPIVTAPMPMVAMAPPMQFPLLVQALSHRAAPPQANAPGSAQPFLTLRHVIAETSHQAEY</sequence>
<evidence type="ECO:0000313" key="1">
    <source>
        <dbReference type="EMBL" id="GGJ22387.1"/>
    </source>
</evidence>
<reference evidence="1" key="2">
    <citation type="submission" date="2020-09" db="EMBL/GenBank/DDBJ databases">
        <authorList>
            <person name="Sun Q."/>
            <person name="Zhou Y."/>
        </authorList>
    </citation>
    <scope>NUCLEOTIDE SEQUENCE</scope>
    <source>
        <strain evidence="1">CGMCC 1.3617</strain>
    </source>
</reference>
<reference evidence="1" key="1">
    <citation type="journal article" date="2014" name="Int. J. Syst. Evol. Microbiol.">
        <title>Complete genome sequence of Corynebacterium casei LMG S-19264T (=DSM 44701T), isolated from a smear-ripened cheese.</title>
        <authorList>
            <consortium name="US DOE Joint Genome Institute (JGI-PGF)"/>
            <person name="Walter F."/>
            <person name="Albersmeier A."/>
            <person name="Kalinowski J."/>
            <person name="Ruckert C."/>
        </authorList>
    </citation>
    <scope>NUCLEOTIDE SEQUENCE</scope>
    <source>
        <strain evidence="1">CGMCC 1.3617</strain>
    </source>
</reference>
<gene>
    <name evidence="1" type="ORF">GCM10011320_32070</name>
</gene>
<proteinExistence type="predicted"/>
<dbReference type="EMBL" id="BMKW01000007">
    <property type="protein sequence ID" value="GGJ22387.1"/>
    <property type="molecule type" value="Genomic_DNA"/>
</dbReference>
<evidence type="ECO:0000313" key="2">
    <source>
        <dbReference type="Proteomes" id="UP000661507"/>
    </source>
</evidence>
<keyword evidence="2" id="KW-1185">Reference proteome</keyword>
<dbReference type="AlphaFoldDB" id="A0A917KR09"/>
<dbReference type="Proteomes" id="UP000661507">
    <property type="component" value="Unassembled WGS sequence"/>
</dbReference>
<accession>A0A917KR09</accession>
<dbReference type="RefSeq" id="WP_188968302.1">
    <property type="nucleotide sequence ID" value="NZ_BMKW01000007.1"/>
</dbReference>
<comment type="caution">
    <text evidence="1">The sequence shown here is derived from an EMBL/GenBank/DDBJ whole genome shotgun (WGS) entry which is preliminary data.</text>
</comment>
<protein>
    <submittedName>
        <fullName evidence="1">Uncharacterized protein</fullName>
    </submittedName>
</protein>
<organism evidence="1 2">
    <name type="scientific">Neoroseomonas lacus</name>
    <dbReference type="NCBI Taxonomy" id="287609"/>
    <lineage>
        <taxon>Bacteria</taxon>
        <taxon>Pseudomonadati</taxon>
        <taxon>Pseudomonadota</taxon>
        <taxon>Alphaproteobacteria</taxon>
        <taxon>Acetobacterales</taxon>
        <taxon>Acetobacteraceae</taxon>
        <taxon>Neoroseomonas</taxon>
    </lineage>
</organism>
<name>A0A917KR09_9PROT</name>